<reference evidence="1 2" key="1">
    <citation type="journal article" date="2019" name="Genome Biol. Evol.">
        <title>Whole-Genome Sequencing of the Giant Devil Catfish, Bagarius yarrelli.</title>
        <authorList>
            <person name="Jiang W."/>
            <person name="Lv Y."/>
            <person name="Cheng L."/>
            <person name="Yang K."/>
            <person name="Chao B."/>
            <person name="Wang X."/>
            <person name="Li Y."/>
            <person name="Pan X."/>
            <person name="You X."/>
            <person name="Zhang Y."/>
            <person name="Yang J."/>
            <person name="Li J."/>
            <person name="Zhang X."/>
            <person name="Liu S."/>
            <person name="Sun C."/>
            <person name="Yang J."/>
            <person name="Shi Q."/>
        </authorList>
    </citation>
    <scope>NUCLEOTIDE SEQUENCE [LARGE SCALE GENOMIC DNA]</scope>
    <source>
        <strain evidence="1">JWS20170419001</strain>
        <tissue evidence="1">Muscle</tissue>
    </source>
</reference>
<organism evidence="1 2">
    <name type="scientific">Bagarius yarrelli</name>
    <name type="common">Goonch</name>
    <name type="synonym">Bagrus yarrelli</name>
    <dbReference type="NCBI Taxonomy" id="175774"/>
    <lineage>
        <taxon>Eukaryota</taxon>
        <taxon>Metazoa</taxon>
        <taxon>Chordata</taxon>
        <taxon>Craniata</taxon>
        <taxon>Vertebrata</taxon>
        <taxon>Euteleostomi</taxon>
        <taxon>Actinopterygii</taxon>
        <taxon>Neopterygii</taxon>
        <taxon>Teleostei</taxon>
        <taxon>Ostariophysi</taxon>
        <taxon>Siluriformes</taxon>
        <taxon>Sisoridae</taxon>
        <taxon>Sisorinae</taxon>
        <taxon>Bagarius</taxon>
    </lineage>
</organism>
<gene>
    <name evidence="1" type="ORF">Baya_15313</name>
</gene>
<evidence type="ECO:0000313" key="1">
    <source>
        <dbReference type="EMBL" id="TTO63384.1"/>
    </source>
</evidence>
<dbReference type="AlphaFoldDB" id="A0A556VU31"/>
<keyword evidence="2" id="KW-1185">Reference proteome</keyword>
<comment type="caution">
    <text evidence="1">The sequence shown here is derived from an EMBL/GenBank/DDBJ whole genome shotgun (WGS) entry which is preliminary data.</text>
</comment>
<accession>A0A556VU31</accession>
<dbReference type="Proteomes" id="UP000319801">
    <property type="component" value="Unassembled WGS sequence"/>
</dbReference>
<proteinExistence type="predicted"/>
<dbReference type="EMBL" id="VCAZ01000254">
    <property type="protein sequence ID" value="TTO63384.1"/>
    <property type="molecule type" value="Genomic_DNA"/>
</dbReference>
<protein>
    <submittedName>
        <fullName evidence="1">Uncharacterized protein</fullName>
    </submittedName>
</protein>
<name>A0A556VU31_BAGYA</name>
<sequence length="67" mass="7291">MRVLHSCLPVFDVDGQTQSPRVPLLPRHSEGLLPGAPKWSTGLKLAKEVHKADSSSQKEAQCNDLVS</sequence>
<evidence type="ECO:0000313" key="2">
    <source>
        <dbReference type="Proteomes" id="UP000319801"/>
    </source>
</evidence>